<keyword evidence="7" id="KW-0966">Cell projection</keyword>
<dbReference type="InParanoid" id="C4WWH2"/>
<keyword evidence="6" id="KW-0206">Cytoskeleton</keyword>
<reference evidence="10" key="3">
    <citation type="submission" date="2022-06" db="UniProtKB">
        <authorList>
            <consortium name="EnsemblMetazoa"/>
        </authorList>
    </citation>
    <scope>IDENTIFICATION</scope>
</reference>
<feature type="domain" description="Centriolar and ciliogenesis-associated protein HYLS1 C-terminal" evidence="8">
    <location>
        <begin position="126"/>
        <end position="169"/>
    </location>
</feature>
<reference evidence="11" key="2">
    <citation type="submission" date="2010-06" db="EMBL/GenBank/DDBJ databases">
        <authorList>
            <person name="Jiang H."/>
            <person name="Abraham K."/>
            <person name="Ali S."/>
            <person name="Alsbrooks S.L."/>
            <person name="Anim B.N."/>
            <person name="Anosike U.S."/>
            <person name="Attaway T."/>
            <person name="Bandaranaike D.P."/>
            <person name="Battles P.K."/>
            <person name="Bell S.N."/>
            <person name="Bell A.V."/>
            <person name="Beltran B."/>
            <person name="Bickham C."/>
            <person name="Bustamante Y."/>
            <person name="Caleb T."/>
            <person name="Canada A."/>
            <person name="Cardenas V."/>
            <person name="Carter K."/>
            <person name="Chacko J."/>
            <person name="Chandrabose M.N."/>
            <person name="Chavez D."/>
            <person name="Chavez A."/>
            <person name="Chen L."/>
            <person name="Chu H.-S."/>
            <person name="Claassen K.J."/>
            <person name="Cockrell R."/>
            <person name="Collins M."/>
            <person name="Cooper J.A."/>
            <person name="Cree A."/>
            <person name="Curry S.M."/>
            <person name="Da Y."/>
            <person name="Dao M.D."/>
            <person name="Das B."/>
            <person name="Davila M.-L."/>
            <person name="Davy-Carroll L."/>
            <person name="Denson S."/>
            <person name="Dinh H."/>
            <person name="Ebong V.E."/>
            <person name="Edwards J.R."/>
            <person name="Egan A."/>
            <person name="El-Daye J."/>
            <person name="Escobedo L."/>
            <person name="Fernandez S."/>
            <person name="Fernando P.R."/>
            <person name="Flagg N."/>
            <person name="Forbes L.D."/>
            <person name="Fowler R.G."/>
            <person name="Fu Q."/>
            <person name="Gabisi R.A."/>
            <person name="Ganer J."/>
            <person name="Garbino Pronczuk A."/>
            <person name="Garcia R.M."/>
            <person name="Garner T."/>
            <person name="Garrett T.E."/>
            <person name="Gonzalez D.A."/>
            <person name="Hamid H."/>
            <person name="Hawkins E.S."/>
            <person name="Hirani K."/>
            <person name="Hogues M.E."/>
            <person name="Hollins B."/>
            <person name="Hsiao C.-H."/>
            <person name="Jabil R."/>
            <person name="James M.L."/>
            <person name="Jhangiani S.N."/>
            <person name="Johnson B."/>
            <person name="Johnson Q."/>
            <person name="Joshi V."/>
            <person name="Kalu J.B."/>
            <person name="Kam C."/>
            <person name="Kashfia A."/>
            <person name="Keebler J."/>
            <person name="Kisamo H."/>
            <person name="Kovar C.L."/>
            <person name="Lago L.A."/>
            <person name="Lai C.-Y."/>
            <person name="Laidlaw J."/>
            <person name="Lara F."/>
            <person name="Le T.-K."/>
            <person name="Lee S.L."/>
            <person name="Legall F.H."/>
            <person name="Lemon S.J."/>
            <person name="Lewis L.R."/>
            <person name="Li B."/>
            <person name="Liu Y."/>
            <person name="Liu Y.-S."/>
            <person name="Lopez J."/>
            <person name="Lozado R.J."/>
            <person name="Lu J."/>
            <person name="Madu R.C."/>
            <person name="Maheshwari M."/>
            <person name="Maheshwari R."/>
            <person name="Malloy K."/>
            <person name="Martinez E."/>
            <person name="Mathew T."/>
            <person name="Mercado I.C."/>
            <person name="Mercado C."/>
            <person name="Meyer B."/>
            <person name="Montgomery K."/>
            <person name="Morgan M.B."/>
            <person name="Munidasa M."/>
            <person name="Nazareth L.V."/>
            <person name="Nelson J."/>
            <person name="Ng B.M."/>
            <person name="Nguyen N.B."/>
            <person name="Nguyen P.Q."/>
            <person name="Nguyen T."/>
            <person name="Obregon M."/>
            <person name="Okwuonu G.O."/>
            <person name="Onwere C.G."/>
            <person name="Orozco G."/>
            <person name="Parra A."/>
            <person name="Patel S."/>
            <person name="Patil S."/>
            <person name="Perez A."/>
            <person name="Perez Y."/>
            <person name="Pham C."/>
            <person name="Primus E.L."/>
            <person name="Pu L.-L."/>
            <person name="Puazo M."/>
            <person name="Qin X."/>
            <person name="Quiroz J.B."/>
            <person name="Reese J."/>
            <person name="Richards S."/>
            <person name="Rives C.M."/>
            <person name="Robberts R."/>
            <person name="Ruiz S.J."/>
            <person name="Ruiz M.J."/>
            <person name="Santibanez J."/>
            <person name="Schneider B.W."/>
            <person name="Sisson I."/>
            <person name="Smith M."/>
            <person name="Sodergren E."/>
            <person name="Song X.-Z."/>
            <person name="Song B.B."/>
            <person name="Summersgill H."/>
            <person name="Thelus R."/>
            <person name="Thornton R.D."/>
            <person name="Trejos Z.Y."/>
            <person name="Usmani K."/>
            <person name="Vattathil S."/>
            <person name="Villasana D."/>
            <person name="Walker D.L."/>
            <person name="Wang S."/>
            <person name="Wang K."/>
            <person name="White C.S."/>
            <person name="Williams A.C."/>
            <person name="Williamson J."/>
            <person name="Wilson K."/>
            <person name="Woghiren I.O."/>
            <person name="Woodworth J.R."/>
            <person name="Worley K.C."/>
            <person name="Wright R.A."/>
            <person name="Wu W."/>
            <person name="Young L."/>
            <person name="Zhang L."/>
            <person name="Zhang J."/>
            <person name="Zhu Y."/>
            <person name="Muzny D.M."/>
            <person name="Weinstock G."/>
            <person name="Gibbs R.A."/>
        </authorList>
    </citation>
    <scope>NUCLEOTIDE SEQUENCE [LARGE SCALE GENOMIC DNA]</scope>
    <source>
        <strain evidence="11">LSR1</strain>
    </source>
</reference>
<evidence type="ECO:0000256" key="4">
    <source>
        <dbReference type="ARBA" id="ARBA00022490"/>
    </source>
</evidence>
<evidence type="ECO:0000313" key="11">
    <source>
        <dbReference type="Proteomes" id="UP000007819"/>
    </source>
</evidence>
<gene>
    <name evidence="9" type="primary">ACYPI006496</name>
    <name evidence="10" type="synonym">100165556</name>
</gene>
<keyword evidence="5" id="KW-0970">Cilium biogenesis/degradation</keyword>
<dbReference type="InterPro" id="IPR027918">
    <property type="entry name" value="HYLS1_C_dom"/>
</dbReference>
<dbReference type="EnsemblMetazoa" id="NM_001162741.1">
    <property type="protein sequence ID" value="NP_001156213.1"/>
    <property type="gene ID" value="LOC100165556"/>
</dbReference>
<reference evidence="9" key="1">
    <citation type="submission" date="2009-06" db="EMBL/GenBank/DDBJ databases">
        <title>A full-length cDNA resource of the pea aphid, Acyrthosiphon pisum.</title>
        <authorList>
            <person name="Shigenobu S."/>
            <person name="Nakabachi A."/>
            <person name="Richards S."/>
        </authorList>
    </citation>
    <scope>NUCLEOTIDE SEQUENCE</scope>
    <source>
        <strain evidence="9">LSR1</strain>
        <tissue evidence="9">Whole body</tissue>
    </source>
</reference>
<protein>
    <submittedName>
        <fullName evidence="9">ACYPI006496 protein</fullName>
    </submittedName>
</protein>
<keyword evidence="4" id="KW-0963">Cytoplasm</keyword>
<dbReference type="AlphaFoldDB" id="C4WWH2"/>
<dbReference type="GO" id="GO:0097730">
    <property type="term" value="C:non-motile cilium"/>
    <property type="evidence" value="ECO:0007669"/>
    <property type="project" value="TreeGrafter"/>
</dbReference>
<dbReference type="HOGENOM" id="CLU_113851_0_0_1"/>
<name>C4WWH2_ACYPI</name>
<evidence type="ECO:0000313" key="10">
    <source>
        <dbReference type="EnsemblMetazoa" id="NP_001156213.1"/>
    </source>
</evidence>
<dbReference type="KEGG" id="api:100165556"/>
<dbReference type="EMBL" id="AK342063">
    <property type="protein sequence ID" value="BAH72242.1"/>
    <property type="molecule type" value="mRNA"/>
</dbReference>
<dbReference type="GO" id="GO:0060271">
    <property type="term" value="P:cilium assembly"/>
    <property type="evidence" value="ECO:0007669"/>
    <property type="project" value="TreeGrafter"/>
</dbReference>
<dbReference type="OrthoDB" id="6343432at2759"/>
<dbReference type="OMA" id="LRWNIRQ"/>
<sequence>MELDQVVVLRHLKELGYENVESHLLQKFMKDLKKLIKYEKHKMLVEEKENCNVGLNKISLLEEKQEISSNNYCKNQCCNKKSNDVFERLSRPSSKTKICSKAVSTIGVQTDLQNTKTRENKYSQILKRKQMDPVSLHQYYQTEWQNHKVPGEKNHNDLRWKIRQTMIRK</sequence>
<dbReference type="eggNOG" id="ENOG502S9JS">
    <property type="taxonomic scope" value="Eukaryota"/>
</dbReference>
<dbReference type="PANTHER" id="PTHR34174:SF1">
    <property type="entry name" value="CENTRIOLAR AND CILIOGENESIS-ASSOCIATED PROTEIN HYLS1"/>
    <property type="match status" value="1"/>
</dbReference>
<accession>C4WWH2</accession>
<evidence type="ECO:0000313" key="9">
    <source>
        <dbReference type="EMBL" id="BAH72242.1"/>
    </source>
</evidence>
<evidence type="ECO:0000256" key="6">
    <source>
        <dbReference type="ARBA" id="ARBA00023212"/>
    </source>
</evidence>
<dbReference type="PANTHER" id="PTHR34174">
    <property type="entry name" value="HYDROLETHALUS SYNDROME PROTEIN 1"/>
    <property type="match status" value="1"/>
</dbReference>
<evidence type="ECO:0000256" key="7">
    <source>
        <dbReference type="ARBA" id="ARBA00023273"/>
    </source>
</evidence>
<evidence type="ECO:0000256" key="5">
    <source>
        <dbReference type="ARBA" id="ARBA00022794"/>
    </source>
</evidence>
<evidence type="ECO:0000256" key="1">
    <source>
        <dbReference type="ARBA" id="ARBA00004114"/>
    </source>
</evidence>
<evidence type="ECO:0000256" key="2">
    <source>
        <dbReference type="ARBA" id="ARBA00004138"/>
    </source>
</evidence>
<dbReference type="Proteomes" id="UP000007819">
    <property type="component" value="Chromosome A1"/>
</dbReference>
<evidence type="ECO:0000259" key="8">
    <source>
        <dbReference type="Pfam" id="PF15311"/>
    </source>
</evidence>
<proteinExistence type="evidence at transcript level"/>
<dbReference type="InterPro" id="IPR052319">
    <property type="entry name" value="Centriolar_ciliogenesis_assoc"/>
</dbReference>
<comment type="subcellular location">
    <subcellularLocation>
        <location evidence="2">Cell projection</location>
        <location evidence="2">Cilium</location>
    </subcellularLocation>
    <subcellularLocation>
        <location evidence="1">Cytoplasm</location>
        <location evidence="1">Cytoskeleton</location>
        <location evidence="1">Microtubule organizing center</location>
        <location evidence="1">Centrosome</location>
        <location evidence="1">Centriole</location>
    </subcellularLocation>
</comment>
<dbReference type="Pfam" id="PF15311">
    <property type="entry name" value="HYLS1_C"/>
    <property type="match status" value="1"/>
</dbReference>
<keyword evidence="11" id="KW-1185">Reference proteome</keyword>
<comment type="similarity">
    <text evidence="3">Belongs to the HYLS1 family.</text>
</comment>
<organism evidence="9">
    <name type="scientific">Acyrthosiphon pisum</name>
    <name type="common">Pea aphid</name>
    <dbReference type="NCBI Taxonomy" id="7029"/>
    <lineage>
        <taxon>Eukaryota</taxon>
        <taxon>Metazoa</taxon>
        <taxon>Ecdysozoa</taxon>
        <taxon>Arthropoda</taxon>
        <taxon>Hexapoda</taxon>
        <taxon>Insecta</taxon>
        <taxon>Pterygota</taxon>
        <taxon>Neoptera</taxon>
        <taxon>Paraneoptera</taxon>
        <taxon>Hemiptera</taxon>
        <taxon>Sternorrhyncha</taxon>
        <taxon>Aphidomorpha</taxon>
        <taxon>Aphidoidea</taxon>
        <taxon>Aphididae</taxon>
        <taxon>Macrosiphini</taxon>
        <taxon>Acyrthosiphon</taxon>
    </lineage>
</organism>
<evidence type="ECO:0000256" key="3">
    <source>
        <dbReference type="ARBA" id="ARBA00010091"/>
    </source>
</evidence>
<dbReference type="GO" id="GO:0005814">
    <property type="term" value="C:centriole"/>
    <property type="evidence" value="ECO:0007669"/>
    <property type="project" value="UniProtKB-SubCell"/>
</dbReference>